<evidence type="ECO:0000259" key="11">
    <source>
        <dbReference type="Pfam" id="PF07650"/>
    </source>
</evidence>
<dbReference type="Pfam" id="PF01535">
    <property type="entry name" value="PPR"/>
    <property type="match status" value="4"/>
</dbReference>
<dbReference type="SUPFAM" id="SSF52540">
    <property type="entry name" value="P-loop containing nucleoside triphosphate hydrolases"/>
    <property type="match status" value="1"/>
</dbReference>
<evidence type="ECO:0000256" key="10">
    <source>
        <dbReference type="PROSITE-ProRule" id="PRU00708"/>
    </source>
</evidence>
<comment type="caution">
    <text evidence="13">The sequence shown here is derived from an EMBL/GenBank/DDBJ whole genome shotgun (WGS) entry which is preliminary data.</text>
</comment>
<sequence length="1401" mass="157607">MFACLSRFGDASGKSTNLLWRAALARNFAVHADHLFDELPQRDLSSLNSQLSSYLRGGNPDGTLGLFVKMHRASPVLTSHTFTPVLGACALSSYPQTGRQVHALMIKQGAETGTISKTALIDMYSKHGSLADSVAVFDSVEDKDVVSWNALLSGFLRNGKGKEALGVFAAMCSEKVSISEFTLCSVVKTCASLKILQQGKQVHAVVVVTGRDLVVLGTSMISFYSSVGLMSEAMKVYFSLNVHTDEKKKKRRRMKIIFRSLAKSQTSERVRELSIRKTTMAATPHVSPTLSRYKFFSPSAVENRNFYPHQNIDTRRRRLTKSHLQAHNNGTVISYGPRTTELASSKKLWIRQTEVEQSQIEIEEEEEEEDMSDEASLLSLSMKPDRNMALLDDYEMEEELGHTPPDTNHRTMILYYTPGVIEKKMHRLDTMMMKNVRDAAINADCVVILVDACKTPANIDQVLKEGLGDLEKKRPPMLLVMNKKDLIKPGEIAKKLQWYEKFTDVDEVIPVSAKYGHGVEDVKEWILSKLPFGPPYYPKDIVSEHPERFFVAEIVREKIFMQYRNEVPYACQVNVLSYKTRPAAKDFIQEGKALKTLATAARLDIEDFLQKKVFLEVEVRVKENWRQDEGLLKYYGYGGQIRAIYLKLGADAFSRDGFVRTKGVQFSLNGYPYYANGFNAYWLMYVASDPSQRPKISAAFQEASRHGLTVARTWAFSDGGYRPLQYSPGSYNEDMFQGLDFAIAEARRHGIKIILSFANNYVSFGGKKQYVDWARSRGRPVSSEDDFFTDFLVKDFYKNHMKAVLNRFNTFTKVHYRDDPTIMAWELMNEPRCPSDPTGRTIQAWITEMAAHVKSLDRNHLLEAGLEGFYGQSSPQSKTLNPPGQFGTDFIANNRIPGIDFVTVHSYPDEWFVDSNEQSQMEFLNKWLDAHIQDAQNVLHKPIILAEFGKSTKKAGSAQRDAVFNTVYGKIYDSAKRGGAAAGGLFWQLLGNGMDNFQDGYGIILSQSSSTVNVIAQQSRKLTLIRRIFARMINVEKWKRARGYGPVRKGASVEKRASLVSNQLNDQLKTLVGSGKLRDARQVFDKMPHRDVYSWTTIIQGYIAATNYDEALLLFSAMHVDDARVSADSHVLSVALKACGQTSNISFGESLHAFAHKTHLLSDVYVASSLLNLYKGNGMIDKSCRLFSELPYRNTVTWTTIITGLVHAGRHKEGLMYTECGEMQDGLRLFESMRERDVVSWTSLITAYSRIGQEENAVKTFLEMRNSDVPPNEQTFASAFAACASLSRLVCGEQLHGMRCRDIISWSTIIGGYSQAGFAEEGFEYFSWMRRSGTKPTDFALASLLSVSGNMAVLEQGRQVHALALYLGLEQSPTTTYTEFVRPTTYMEVVQDKQGLTIISE</sequence>
<dbReference type="InterPro" id="IPR001547">
    <property type="entry name" value="Glyco_hydro_5"/>
</dbReference>
<name>A0A8S9H067_BRACR</name>
<dbReference type="InterPro" id="IPR002885">
    <property type="entry name" value="PPR_rpt"/>
</dbReference>
<evidence type="ECO:0000256" key="3">
    <source>
        <dbReference type="ARBA" id="ARBA00005641"/>
    </source>
</evidence>
<evidence type="ECO:0000256" key="4">
    <source>
        <dbReference type="ARBA" id="ARBA00012706"/>
    </source>
</evidence>
<dbReference type="Gene3D" id="3.40.50.300">
    <property type="entry name" value="P-loop containing nucleotide triphosphate hydrolases"/>
    <property type="match status" value="1"/>
</dbReference>
<dbReference type="InterPro" id="IPR011990">
    <property type="entry name" value="TPR-like_helical_dom_sf"/>
</dbReference>
<dbReference type="EMBL" id="QGKW02001988">
    <property type="protein sequence ID" value="KAF2552271.1"/>
    <property type="molecule type" value="Genomic_DNA"/>
</dbReference>
<dbReference type="InterPro" id="IPR045053">
    <property type="entry name" value="MAN-like"/>
</dbReference>
<dbReference type="InterPro" id="IPR009019">
    <property type="entry name" value="KH_sf_prok-type"/>
</dbReference>
<keyword evidence="8" id="KW-0694">RNA-binding</keyword>
<evidence type="ECO:0000256" key="7">
    <source>
        <dbReference type="ARBA" id="ARBA00022801"/>
    </source>
</evidence>
<dbReference type="PANTHER" id="PTHR31451:SF64">
    <property type="entry name" value="MANNAN ENDO-1,4-BETA-MANNOSIDASE 7"/>
    <property type="match status" value="1"/>
</dbReference>
<dbReference type="GO" id="GO:0005576">
    <property type="term" value="C:extracellular region"/>
    <property type="evidence" value="ECO:0007669"/>
    <property type="project" value="UniProtKB-SubCell"/>
</dbReference>
<dbReference type="FunFam" id="1.25.40.10:FF:000382">
    <property type="entry name" value="Pentatricopeptide repeat-containing protein"/>
    <property type="match status" value="1"/>
</dbReference>
<organism evidence="13 14">
    <name type="scientific">Brassica cretica</name>
    <name type="common">Mustard</name>
    <dbReference type="NCBI Taxonomy" id="69181"/>
    <lineage>
        <taxon>Eukaryota</taxon>
        <taxon>Viridiplantae</taxon>
        <taxon>Streptophyta</taxon>
        <taxon>Embryophyta</taxon>
        <taxon>Tracheophyta</taxon>
        <taxon>Spermatophyta</taxon>
        <taxon>Magnoliopsida</taxon>
        <taxon>eudicotyledons</taxon>
        <taxon>Gunneridae</taxon>
        <taxon>Pentapetalae</taxon>
        <taxon>rosids</taxon>
        <taxon>malvids</taxon>
        <taxon>Brassicales</taxon>
        <taxon>Brassicaceae</taxon>
        <taxon>Brassiceae</taxon>
        <taxon>Brassica</taxon>
    </lineage>
</organism>
<dbReference type="Gene3D" id="3.20.20.80">
    <property type="entry name" value="Glycosidases"/>
    <property type="match status" value="1"/>
</dbReference>
<feature type="domain" description="Glycoside hydrolase family 5" evidence="12">
    <location>
        <begin position="658"/>
        <end position="991"/>
    </location>
</feature>
<dbReference type="InterPro" id="IPR027417">
    <property type="entry name" value="P-loop_NTPase"/>
</dbReference>
<dbReference type="Gene3D" id="1.25.40.10">
    <property type="entry name" value="Tetratricopeptide repeat domain"/>
    <property type="match status" value="4"/>
</dbReference>
<dbReference type="SUPFAM" id="SSF54814">
    <property type="entry name" value="Prokaryotic type KH domain (KH-domain type II)"/>
    <property type="match status" value="1"/>
</dbReference>
<dbReference type="InterPro" id="IPR017853">
    <property type="entry name" value="GH"/>
</dbReference>
<dbReference type="InterPro" id="IPR015946">
    <property type="entry name" value="KH_dom-like_a/b"/>
</dbReference>
<feature type="domain" description="KH type-2" evidence="11">
    <location>
        <begin position="589"/>
        <end position="626"/>
    </location>
</feature>
<accession>A0A8S9H067</accession>
<dbReference type="Pfam" id="PF13041">
    <property type="entry name" value="PPR_2"/>
    <property type="match status" value="2"/>
</dbReference>
<dbReference type="PANTHER" id="PTHR31451">
    <property type="match status" value="1"/>
</dbReference>
<proteinExistence type="inferred from homology"/>
<reference evidence="13" key="1">
    <citation type="submission" date="2019-12" db="EMBL/GenBank/DDBJ databases">
        <title>Genome sequencing and annotation of Brassica cretica.</title>
        <authorList>
            <person name="Studholme D.J."/>
            <person name="Sarris P.F."/>
        </authorList>
    </citation>
    <scope>NUCLEOTIDE SEQUENCE</scope>
    <source>
        <strain evidence="13">PFS-001/15</strain>
        <tissue evidence="13">Leaf</tissue>
    </source>
</reference>
<dbReference type="FunFam" id="3.20.20.80:FF:000012">
    <property type="entry name" value="Mannan endo-1,4-beta-mannosidase 6"/>
    <property type="match status" value="1"/>
</dbReference>
<dbReference type="Gene3D" id="3.30.300.20">
    <property type="match status" value="1"/>
</dbReference>
<evidence type="ECO:0000313" key="14">
    <source>
        <dbReference type="Proteomes" id="UP000712281"/>
    </source>
</evidence>
<evidence type="ECO:0000256" key="2">
    <source>
        <dbReference type="ARBA" id="ARBA00004613"/>
    </source>
</evidence>
<dbReference type="SUPFAM" id="SSF51445">
    <property type="entry name" value="(Trans)glycosidases"/>
    <property type="match status" value="1"/>
</dbReference>
<feature type="repeat" description="PPR" evidence="10">
    <location>
        <begin position="144"/>
        <end position="178"/>
    </location>
</feature>
<dbReference type="GO" id="GO:0016985">
    <property type="term" value="F:mannan endo-1,4-beta-mannosidase activity"/>
    <property type="evidence" value="ECO:0007669"/>
    <property type="project" value="UniProtKB-EC"/>
</dbReference>
<dbReference type="GO" id="GO:0003723">
    <property type="term" value="F:RNA binding"/>
    <property type="evidence" value="ECO:0007669"/>
    <property type="project" value="UniProtKB-KW"/>
</dbReference>
<evidence type="ECO:0000256" key="9">
    <source>
        <dbReference type="ARBA" id="ARBA00023295"/>
    </source>
</evidence>
<dbReference type="Pfam" id="PF26410">
    <property type="entry name" value="GH5_mannosidase"/>
    <property type="match status" value="1"/>
</dbReference>
<feature type="repeat" description="PPR" evidence="10">
    <location>
        <begin position="1091"/>
        <end position="1125"/>
    </location>
</feature>
<evidence type="ECO:0000256" key="1">
    <source>
        <dbReference type="ARBA" id="ARBA00001678"/>
    </source>
</evidence>
<evidence type="ECO:0000256" key="5">
    <source>
        <dbReference type="ARBA" id="ARBA00022525"/>
    </source>
</evidence>
<keyword evidence="7" id="KW-0378">Hydrolase</keyword>
<dbReference type="Pfam" id="PF07650">
    <property type="entry name" value="KH_2"/>
    <property type="match status" value="1"/>
</dbReference>
<evidence type="ECO:0000256" key="6">
    <source>
        <dbReference type="ARBA" id="ARBA00022737"/>
    </source>
</evidence>
<keyword evidence="6" id="KW-0677">Repeat</keyword>
<feature type="repeat" description="PPR" evidence="10">
    <location>
        <begin position="1237"/>
        <end position="1271"/>
    </location>
</feature>
<comment type="catalytic activity">
    <reaction evidence="1">
        <text>Random hydrolysis of (1-&gt;4)-beta-D-mannosidic linkages in mannans, galactomannans and glucomannans.</text>
        <dbReference type="EC" id="3.2.1.78"/>
    </reaction>
</comment>
<dbReference type="CDD" id="cd22534">
    <property type="entry name" value="KH-II_Era"/>
    <property type="match status" value="1"/>
</dbReference>
<dbReference type="InterPro" id="IPR004044">
    <property type="entry name" value="KH_dom_type_2"/>
</dbReference>
<keyword evidence="5" id="KW-0964">Secreted</keyword>
<evidence type="ECO:0000256" key="8">
    <source>
        <dbReference type="ARBA" id="ARBA00022884"/>
    </source>
</evidence>
<dbReference type="EC" id="3.2.1.78" evidence="4"/>
<evidence type="ECO:0000313" key="13">
    <source>
        <dbReference type="EMBL" id="KAF2552271.1"/>
    </source>
</evidence>
<gene>
    <name evidence="13" type="ORF">F2Q68_00035590</name>
</gene>
<dbReference type="PROSITE" id="PS51375">
    <property type="entry name" value="PPR"/>
    <property type="match status" value="4"/>
</dbReference>
<dbReference type="Proteomes" id="UP000712281">
    <property type="component" value="Unassembled WGS sequence"/>
</dbReference>
<comment type="subcellular location">
    <subcellularLocation>
        <location evidence="2">Secreted</location>
    </subcellularLocation>
</comment>
<dbReference type="NCBIfam" id="TIGR00756">
    <property type="entry name" value="PPR"/>
    <property type="match status" value="3"/>
</dbReference>
<keyword evidence="9" id="KW-0326">Glycosidase</keyword>
<evidence type="ECO:0000259" key="12">
    <source>
        <dbReference type="Pfam" id="PF26410"/>
    </source>
</evidence>
<comment type="similarity">
    <text evidence="3">Belongs to the glycosyl hydrolase 5 (cellulase A) family.</text>
</comment>
<protein>
    <recommendedName>
        <fullName evidence="4">mannan endo-1,4-beta-mannosidase</fullName>
        <ecNumber evidence="4">3.2.1.78</ecNumber>
    </recommendedName>
</protein>
<feature type="repeat" description="PPR" evidence="10">
    <location>
        <begin position="1302"/>
        <end position="1336"/>
    </location>
</feature>
<dbReference type="GO" id="GO:0000272">
    <property type="term" value="P:polysaccharide catabolic process"/>
    <property type="evidence" value="ECO:0007669"/>
    <property type="project" value="InterPro"/>
</dbReference>